<feature type="region of interest" description="Disordered" evidence="6">
    <location>
        <begin position="719"/>
        <end position="742"/>
    </location>
</feature>
<keyword evidence="3" id="KW-0808">Transferase</keyword>
<dbReference type="InterPro" id="IPR008928">
    <property type="entry name" value="6-hairpin_glycosidase_sf"/>
</dbReference>
<evidence type="ECO:0000256" key="3">
    <source>
        <dbReference type="ARBA" id="ARBA00022679"/>
    </source>
</evidence>
<dbReference type="GO" id="GO:0009507">
    <property type="term" value="C:chloroplast"/>
    <property type="evidence" value="ECO:0007669"/>
    <property type="project" value="TreeGrafter"/>
</dbReference>
<evidence type="ECO:0000256" key="1">
    <source>
        <dbReference type="ARBA" id="ARBA00004606"/>
    </source>
</evidence>
<dbReference type="AlphaFoldDB" id="A0AAD5DS50"/>
<gene>
    <name evidence="8" type="ORF">COHA_005390</name>
</gene>
<keyword evidence="4" id="KW-0472">Membrane</keyword>
<keyword evidence="9" id="KW-1185">Reference proteome</keyword>
<evidence type="ECO:0000256" key="4">
    <source>
        <dbReference type="ARBA" id="ARBA00023136"/>
    </source>
</evidence>
<feature type="domain" description="Spermatogenesis-associated protein 20-like TRX" evidence="7">
    <location>
        <begin position="13"/>
        <end position="173"/>
    </location>
</feature>
<dbReference type="Pfam" id="PF02485">
    <property type="entry name" value="Branch"/>
    <property type="match status" value="2"/>
</dbReference>
<comment type="caution">
    <text evidence="8">The sequence shown here is derived from an EMBL/GenBank/DDBJ whole genome shotgun (WGS) entry which is preliminary data.</text>
</comment>
<dbReference type="CDD" id="cd02955">
    <property type="entry name" value="SSP411"/>
    <property type="match status" value="1"/>
</dbReference>
<dbReference type="EMBL" id="JADXDR010000069">
    <property type="protein sequence ID" value="KAI7840960.1"/>
    <property type="molecule type" value="Genomic_DNA"/>
</dbReference>
<dbReference type="InterPro" id="IPR012341">
    <property type="entry name" value="6hp_glycosidase-like_sf"/>
</dbReference>
<dbReference type="PANTHER" id="PTHR42899">
    <property type="entry name" value="SPERMATOGENESIS-ASSOCIATED PROTEIN 20"/>
    <property type="match status" value="1"/>
</dbReference>
<dbReference type="InterPro" id="IPR004879">
    <property type="entry name" value="Ssp411-like_TRX"/>
</dbReference>
<evidence type="ECO:0000256" key="5">
    <source>
        <dbReference type="ARBA" id="ARBA00023180"/>
    </source>
</evidence>
<dbReference type="InterPro" id="IPR003406">
    <property type="entry name" value="Glyco_trans_14"/>
</dbReference>
<keyword evidence="5" id="KW-0325">Glycoprotein</keyword>
<evidence type="ECO:0000313" key="9">
    <source>
        <dbReference type="Proteomes" id="UP001205105"/>
    </source>
</evidence>
<evidence type="ECO:0000256" key="6">
    <source>
        <dbReference type="SAM" id="MobiDB-lite"/>
    </source>
</evidence>
<reference evidence="8" key="1">
    <citation type="submission" date="2020-11" db="EMBL/GenBank/DDBJ databases">
        <title>Chlorella ohadii genome sequencing and assembly.</title>
        <authorList>
            <person name="Murik O."/>
            <person name="Treves H."/>
            <person name="Kedem I."/>
            <person name="Shotland Y."/>
            <person name="Kaplan A."/>
        </authorList>
    </citation>
    <scope>NUCLEOTIDE SEQUENCE</scope>
    <source>
        <strain evidence="8">1</strain>
    </source>
</reference>
<evidence type="ECO:0000313" key="8">
    <source>
        <dbReference type="EMBL" id="KAI7840960.1"/>
    </source>
</evidence>
<name>A0AAD5DS50_9CHLO</name>
<dbReference type="GO" id="GO:0016020">
    <property type="term" value="C:membrane"/>
    <property type="evidence" value="ECO:0007669"/>
    <property type="project" value="UniProtKB-SubCell"/>
</dbReference>
<sequence>MASAAGSAAHEHTNRLAKEQSPYLLQHAHNPVDWYPWGEEAFEKARREDKPIFLSVGYSTCHWCHVMERESFESEEVAALMNELFVNVKVDREERPDVDKVYMTYVQATQGGGGWPMSCFLTPTHLLPALRQLRPPGLQNGAAPHRSGKGQRLRVWQEKKEDIRSSSRSSMAKLAEVLAPEPSAEALTAQEQGHAIDLCASQLSSRFDAKLGGFGGAPKFPRPAEINLLLHQHARLAAAGQTDAAAKVLEMATFTLQRMAAGGMRDQLGGGFHRYSVDEHWHVPHFEYASVARGVLDYLMRDMTHPEGGLFAAEDADSLDPTSGKRKEGWFYVWTQQEIQEVLGAKDAAVFCAHYYVKPGGNTDLSPRSDPHDEFGGLNVLIQRQTLAETSKAAGKSEADTAALLAACREKLFNVRAKRPRPHRDEKIVSAWQGMAISAFATAARVLPHEQPPATRQFPVEGRDPKEYLQAALKIASFVRQHLYDSSTGQLLRAYTNGPSSVPGFADDYAYMVSGLLDLYSATGDVTHLQWALELQRTMQELFWDPEGGAYFNNKEGDSSILLRMKEDYDGAEPAASSIALANLWRLAGLTSGEEAAQWHEKAAQCAAAFAERLSEAAIALPQMACGLYLLTLGHPRQLVISGKRGAADTEALVEAAFRPFAPDKVVIQLDPSNTALMDFWRTTNPAAVAVAEGRQRDGAAAFVCQVGAGLDSPFASTGTGGRDAAAGGDPCASSSLPAANSSGWQGVPKVALMFLTRGDLPYEPLWRAFLDSASELGDTAAEMQAAAATAGAGTGEQQGRQSQPDFGGGGSSSNTARLWQRLFGGGGRPADASCWARLYSIYTHPAPGWSHPPGSLFAGHEVACRQAVEWGNHSVIDAERALLRAALADPANQRFALLSESCVPLHPAPVVYAQLMAEPRSRVNACSQWFVLNRRHAELAAADAALDAALRQDCFTSPMAMWGKPGSWFCASDEHYIPTLLAVHGRDNESTCSDTATFTQWDDSAHPREFGTGDAVPDTVAMLQQGYAAAGECTPSGLAAAAREAALQVLRQALHGGDGVQQTAVEPPLGARCPLFARKFVQSAVGAWTQLLQPVVNPR</sequence>
<dbReference type="InterPro" id="IPR036249">
    <property type="entry name" value="Thioredoxin-like_sf"/>
</dbReference>
<dbReference type="GO" id="GO:0016757">
    <property type="term" value="F:glycosyltransferase activity"/>
    <property type="evidence" value="ECO:0007669"/>
    <property type="project" value="UniProtKB-KW"/>
</dbReference>
<proteinExistence type="predicted"/>
<dbReference type="SUPFAM" id="SSF52833">
    <property type="entry name" value="Thioredoxin-like"/>
    <property type="match status" value="1"/>
</dbReference>
<dbReference type="Gene3D" id="3.40.30.10">
    <property type="entry name" value="Glutaredoxin"/>
    <property type="match status" value="1"/>
</dbReference>
<evidence type="ECO:0000259" key="7">
    <source>
        <dbReference type="Pfam" id="PF03190"/>
    </source>
</evidence>
<dbReference type="Proteomes" id="UP001205105">
    <property type="component" value="Unassembled WGS sequence"/>
</dbReference>
<organism evidence="8 9">
    <name type="scientific">Chlorella ohadii</name>
    <dbReference type="NCBI Taxonomy" id="2649997"/>
    <lineage>
        <taxon>Eukaryota</taxon>
        <taxon>Viridiplantae</taxon>
        <taxon>Chlorophyta</taxon>
        <taxon>core chlorophytes</taxon>
        <taxon>Trebouxiophyceae</taxon>
        <taxon>Chlorellales</taxon>
        <taxon>Chlorellaceae</taxon>
        <taxon>Chlorella clade</taxon>
        <taxon>Chlorella</taxon>
    </lineage>
</organism>
<dbReference type="Pfam" id="PF03190">
    <property type="entry name" value="Thioredox_DsbH"/>
    <property type="match status" value="1"/>
</dbReference>
<dbReference type="InterPro" id="IPR024705">
    <property type="entry name" value="Ssp411"/>
</dbReference>
<keyword evidence="2" id="KW-0328">Glycosyltransferase</keyword>
<dbReference type="PANTHER" id="PTHR42899:SF1">
    <property type="entry name" value="SPERMATOGENESIS-ASSOCIATED PROTEIN 20"/>
    <property type="match status" value="1"/>
</dbReference>
<dbReference type="SUPFAM" id="SSF48208">
    <property type="entry name" value="Six-hairpin glycosidases"/>
    <property type="match status" value="1"/>
</dbReference>
<accession>A0AAD5DS50</accession>
<evidence type="ECO:0000256" key="2">
    <source>
        <dbReference type="ARBA" id="ARBA00022676"/>
    </source>
</evidence>
<feature type="compositionally biased region" description="Low complexity" evidence="6">
    <location>
        <begin position="723"/>
        <end position="733"/>
    </location>
</feature>
<dbReference type="Gene3D" id="1.50.10.10">
    <property type="match status" value="1"/>
</dbReference>
<feature type="region of interest" description="Disordered" evidence="6">
    <location>
        <begin position="785"/>
        <end position="813"/>
    </location>
</feature>
<dbReference type="GO" id="GO:0005975">
    <property type="term" value="P:carbohydrate metabolic process"/>
    <property type="evidence" value="ECO:0007669"/>
    <property type="project" value="InterPro"/>
</dbReference>
<feature type="compositionally biased region" description="Low complexity" evidence="6">
    <location>
        <begin position="785"/>
        <end position="800"/>
    </location>
</feature>
<comment type="subcellular location">
    <subcellularLocation>
        <location evidence="1">Membrane</location>
        <topology evidence="1">Single-pass type II membrane protein</topology>
    </subcellularLocation>
</comment>
<protein>
    <recommendedName>
        <fullName evidence="7">Spermatogenesis-associated protein 20-like TRX domain-containing protein</fullName>
    </recommendedName>
</protein>